<feature type="transmembrane region" description="Helical" evidence="1">
    <location>
        <begin position="49"/>
        <end position="74"/>
    </location>
</feature>
<name>A0A212JD98_9BACT</name>
<protein>
    <submittedName>
        <fullName evidence="2">Uncharacterized protein</fullName>
    </submittedName>
</protein>
<keyword evidence="1" id="KW-1133">Transmembrane helix</keyword>
<sequence length="126" mass="14225">MNTENTDRLKSLFQEIKLDEPSTDFESRLMQRVHIVAAKQNRKRSIISILSITFGIVGMLGIPTLIFWLLGLPLKEDIQSMGSNITFNVPSVGFNPFVVSVACVGVLLLISDSLIRRRIKEKKHKD</sequence>
<keyword evidence="1" id="KW-0812">Transmembrane</keyword>
<proteinExistence type="predicted"/>
<evidence type="ECO:0000313" key="2">
    <source>
        <dbReference type="EMBL" id="SBV97427.1"/>
    </source>
</evidence>
<dbReference type="RefSeq" id="WP_296948343.1">
    <property type="nucleotide sequence ID" value="NZ_LT599021.1"/>
</dbReference>
<keyword evidence="1" id="KW-0472">Membrane</keyword>
<evidence type="ECO:0000256" key="1">
    <source>
        <dbReference type="SAM" id="Phobius"/>
    </source>
</evidence>
<feature type="transmembrane region" description="Helical" evidence="1">
    <location>
        <begin position="94"/>
        <end position="115"/>
    </location>
</feature>
<dbReference type="AlphaFoldDB" id="A0A212JD98"/>
<accession>A0A212JD98</accession>
<dbReference type="EMBL" id="FLUL01000001">
    <property type="protein sequence ID" value="SBV97427.1"/>
    <property type="molecule type" value="Genomic_DNA"/>
</dbReference>
<organism evidence="2">
    <name type="scientific">uncultured Dysgonomonas sp</name>
    <dbReference type="NCBI Taxonomy" id="206096"/>
    <lineage>
        <taxon>Bacteria</taxon>
        <taxon>Pseudomonadati</taxon>
        <taxon>Bacteroidota</taxon>
        <taxon>Bacteroidia</taxon>
        <taxon>Bacteroidales</taxon>
        <taxon>Dysgonomonadaceae</taxon>
        <taxon>Dysgonomonas</taxon>
        <taxon>environmental samples</taxon>
    </lineage>
</organism>
<reference evidence="2" key="1">
    <citation type="submission" date="2016-04" db="EMBL/GenBank/DDBJ databases">
        <authorList>
            <person name="Evans L.H."/>
            <person name="Alamgir A."/>
            <person name="Owens N."/>
            <person name="Weber N.D."/>
            <person name="Virtaneva K."/>
            <person name="Barbian K."/>
            <person name="Babar A."/>
            <person name="Rosenke K."/>
        </authorList>
    </citation>
    <scope>NUCLEOTIDE SEQUENCE</scope>
    <source>
        <strain evidence="2">86-2</strain>
    </source>
</reference>
<gene>
    <name evidence="2" type="ORF">KL86DYS2_11270</name>
</gene>